<gene>
    <name evidence="3" type="ORF">OP8BY_1208</name>
</gene>
<dbReference type="Pfam" id="PF01206">
    <property type="entry name" value="TusA"/>
    <property type="match status" value="1"/>
</dbReference>
<dbReference type="PANTHER" id="PTHR33279:SF6">
    <property type="entry name" value="SULFUR CARRIER PROTEIN YEDF-RELATED"/>
    <property type="match status" value="1"/>
</dbReference>
<dbReference type="PANTHER" id="PTHR33279">
    <property type="entry name" value="SULFUR CARRIER PROTEIN YEDF-RELATED"/>
    <property type="match status" value="1"/>
</dbReference>
<evidence type="ECO:0000313" key="4">
    <source>
        <dbReference type="Proteomes" id="UP000257323"/>
    </source>
</evidence>
<accession>A0A3E2BPD6</accession>
<reference evidence="3 4" key="1">
    <citation type="submission" date="2018-08" db="EMBL/GenBank/DDBJ databases">
        <title>Genome analysis of the thermophilic bacterium of the candidate phylum Aminicenantes from deep subsurface aquifer revealed its physiology and ecological role.</title>
        <authorList>
            <person name="Kadnikov V.V."/>
            <person name="Mardanov A.V."/>
            <person name="Beletsky A.V."/>
            <person name="Karnachuk O.V."/>
            <person name="Ravin N.V."/>
        </authorList>
    </citation>
    <scope>NUCLEOTIDE SEQUENCE [LARGE SCALE GENOMIC DNA]</scope>
    <source>
        <strain evidence="3">BY38</strain>
    </source>
</reference>
<dbReference type="Proteomes" id="UP000257323">
    <property type="component" value="Unassembled WGS sequence"/>
</dbReference>
<sequence length="79" mass="8741">MSELTPDVTLDNSGLACPMPIIKTKKAIDGMQVGQVLKMIATDPGSIPDVQAWVSKTGHELLKHETEGNRFIFYIRKTK</sequence>
<dbReference type="PROSITE" id="PS01148">
    <property type="entry name" value="UPF0033"/>
    <property type="match status" value="1"/>
</dbReference>
<dbReference type="Gene3D" id="3.30.110.40">
    <property type="entry name" value="TusA-like domain"/>
    <property type="match status" value="1"/>
</dbReference>
<dbReference type="InterPro" id="IPR001455">
    <property type="entry name" value="TusA-like"/>
</dbReference>
<evidence type="ECO:0000313" key="3">
    <source>
        <dbReference type="EMBL" id="RFT16595.1"/>
    </source>
</evidence>
<protein>
    <submittedName>
        <fullName evidence="3">Molybdopterin biosynthesis protein MoeB</fullName>
    </submittedName>
</protein>
<organism evidence="3 4">
    <name type="scientific">Candidatus Saccharicenans subterraneus</name>
    <dbReference type="NCBI Taxonomy" id="2508984"/>
    <lineage>
        <taxon>Bacteria</taxon>
        <taxon>Candidatus Aminicenantota</taxon>
        <taxon>Candidatus Aminicenantia</taxon>
        <taxon>Candidatus Aminicenantales</taxon>
        <taxon>Candidatus Saccharicenantaceae</taxon>
        <taxon>Candidatus Saccharicenans</taxon>
    </lineage>
</organism>
<dbReference type="EMBL" id="QUAH01000002">
    <property type="protein sequence ID" value="RFT16595.1"/>
    <property type="molecule type" value="Genomic_DNA"/>
</dbReference>
<proteinExistence type="inferred from homology"/>
<evidence type="ECO:0000256" key="1">
    <source>
        <dbReference type="ARBA" id="ARBA00008984"/>
    </source>
</evidence>
<comment type="similarity">
    <text evidence="1">Belongs to the sulfur carrier protein TusA family.</text>
</comment>
<feature type="domain" description="UPF0033" evidence="2">
    <location>
        <begin position="10"/>
        <end position="34"/>
    </location>
</feature>
<dbReference type="SUPFAM" id="SSF64307">
    <property type="entry name" value="SirA-like"/>
    <property type="match status" value="1"/>
</dbReference>
<name>A0A3E2BPD6_9BACT</name>
<dbReference type="CDD" id="cd00291">
    <property type="entry name" value="SirA_YedF_YeeD"/>
    <property type="match status" value="1"/>
</dbReference>
<dbReference type="InterPro" id="IPR036868">
    <property type="entry name" value="TusA-like_sf"/>
</dbReference>
<dbReference type="AlphaFoldDB" id="A0A3E2BPD6"/>
<evidence type="ECO:0000259" key="2">
    <source>
        <dbReference type="PROSITE" id="PS01148"/>
    </source>
</evidence>
<comment type="caution">
    <text evidence="3">The sequence shown here is derived from an EMBL/GenBank/DDBJ whole genome shotgun (WGS) entry which is preliminary data.</text>
</comment>